<dbReference type="OrthoDB" id="270930at2759"/>
<feature type="domain" description="Endoplasmic reticulum vesicle transporter C-terminal" evidence="9">
    <location>
        <begin position="152"/>
        <end position="368"/>
    </location>
</feature>
<evidence type="ECO:0000256" key="7">
    <source>
        <dbReference type="ARBA" id="ARBA00040493"/>
    </source>
</evidence>
<protein>
    <recommendedName>
        <fullName evidence="7">Endoplasmic reticulum-Golgi intermediate compartment protein 3</fullName>
    </recommendedName>
</protein>
<keyword evidence="12" id="KW-1185">Reference proteome</keyword>
<dbReference type="GO" id="GO:0006888">
    <property type="term" value="P:endoplasmic reticulum to Golgi vesicle-mediated transport"/>
    <property type="evidence" value="ECO:0007669"/>
    <property type="project" value="TreeGrafter"/>
</dbReference>
<dbReference type="InterPro" id="IPR039542">
    <property type="entry name" value="Erv_N"/>
</dbReference>
<evidence type="ECO:0000259" key="10">
    <source>
        <dbReference type="Pfam" id="PF13850"/>
    </source>
</evidence>
<sequence length="387" mass="43250">MQTGSVFDFLKKFDAYPKTLEDFRIKTFYGAIITIVSGIFMFGLFVSELSYYLSVEVHSELLVDATLDQKVKINFDITFPKTGCDYLSMDAIDVSGEQQLGVDHDIYKERLDSSGAPLNSVPEKEEIGKTVETAETTTTPPPILDPNRCESCYGAESAQFKCCNTCDQVRQAYKLKGWALSNPQSIEQCKREGFSDTITVTQKEGCRVYGVLKVNKVAGNFHIAPGRSFQQHHVHVHDMQGLAGQQFNVTHRIRHLSFGDEYPGIVNPLDETEQIADQSAVMFQYYVKVVPTTYVEVSGKEVKTNQFSVTKHRKFPNLGEQALPGVFIIYELSPMMVKHTEKARSFMHFLTSVCAIVGGVFTVAGLLDSAVYNSGKIIHKFQIGKLS</sequence>
<dbReference type="Pfam" id="PF13850">
    <property type="entry name" value="ERGIC_N"/>
    <property type="match status" value="1"/>
</dbReference>
<dbReference type="Proteomes" id="UP000549394">
    <property type="component" value="Unassembled WGS sequence"/>
</dbReference>
<keyword evidence="5 8" id="KW-1133">Transmembrane helix</keyword>
<evidence type="ECO:0000259" key="9">
    <source>
        <dbReference type="Pfam" id="PF07970"/>
    </source>
</evidence>
<feature type="domain" description="Endoplasmic reticulum vesicle transporter N-terminal" evidence="10">
    <location>
        <begin position="10"/>
        <end position="100"/>
    </location>
</feature>
<dbReference type="Pfam" id="PF07970">
    <property type="entry name" value="COPIIcoated_ERV"/>
    <property type="match status" value="1"/>
</dbReference>
<comment type="similarity">
    <text evidence="3">Belongs to the ERGIC family.</text>
</comment>
<proteinExistence type="inferred from homology"/>
<evidence type="ECO:0000256" key="4">
    <source>
        <dbReference type="ARBA" id="ARBA00022692"/>
    </source>
</evidence>
<evidence type="ECO:0000256" key="1">
    <source>
        <dbReference type="ARBA" id="ARBA00004257"/>
    </source>
</evidence>
<gene>
    <name evidence="11" type="ORF">DGYR_LOCUS1704</name>
</gene>
<comment type="subcellular location">
    <subcellularLocation>
        <location evidence="2">Endoplasmic reticulum-Golgi intermediate compartment membrane</location>
        <topology evidence="2">Multi-pass membrane protein</topology>
    </subcellularLocation>
    <subcellularLocation>
        <location evidence="1">Golgi apparatus</location>
        <location evidence="1">cis-Golgi network membrane</location>
        <topology evidence="1">Multi-pass membrane protein</topology>
    </subcellularLocation>
</comment>
<feature type="transmembrane region" description="Helical" evidence="8">
    <location>
        <begin position="27"/>
        <end position="46"/>
    </location>
</feature>
<dbReference type="GO" id="GO:0006890">
    <property type="term" value="P:retrograde vesicle-mediated transport, Golgi to endoplasmic reticulum"/>
    <property type="evidence" value="ECO:0007669"/>
    <property type="project" value="TreeGrafter"/>
</dbReference>
<dbReference type="GO" id="GO:0000139">
    <property type="term" value="C:Golgi membrane"/>
    <property type="evidence" value="ECO:0007669"/>
    <property type="project" value="TreeGrafter"/>
</dbReference>
<dbReference type="GO" id="GO:0005789">
    <property type="term" value="C:endoplasmic reticulum membrane"/>
    <property type="evidence" value="ECO:0007669"/>
    <property type="project" value="TreeGrafter"/>
</dbReference>
<dbReference type="InterPro" id="IPR012936">
    <property type="entry name" value="Erv_C"/>
</dbReference>
<evidence type="ECO:0000256" key="2">
    <source>
        <dbReference type="ARBA" id="ARBA00004457"/>
    </source>
</evidence>
<accession>A0A7I8VA84</accession>
<keyword evidence="6 8" id="KW-0472">Membrane</keyword>
<evidence type="ECO:0000313" key="12">
    <source>
        <dbReference type="Proteomes" id="UP000549394"/>
    </source>
</evidence>
<dbReference type="EMBL" id="CAJFCJ010000002">
    <property type="protein sequence ID" value="CAD5112590.1"/>
    <property type="molecule type" value="Genomic_DNA"/>
</dbReference>
<name>A0A7I8VA84_9ANNE</name>
<dbReference type="GO" id="GO:0033116">
    <property type="term" value="C:endoplasmic reticulum-Golgi intermediate compartment membrane"/>
    <property type="evidence" value="ECO:0007669"/>
    <property type="project" value="UniProtKB-SubCell"/>
</dbReference>
<dbReference type="PANTHER" id="PTHR10984:SF25">
    <property type="entry name" value="ENDOPLASMIC RETICULUM-GOLGI INTERMEDIATE COMPARTMENT PROTEIN 3"/>
    <property type="match status" value="1"/>
</dbReference>
<evidence type="ECO:0000256" key="3">
    <source>
        <dbReference type="ARBA" id="ARBA00005648"/>
    </source>
</evidence>
<evidence type="ECO:0000256" key="8">
    <source>
        <dbReference type="SAM" id="Phobius"/>
    </source>
</evidence>
<comment type="caution">
    <text evidence="11">The sequence shown here is derived from an EMBL/GenBank/DDBJ whole genome shotgun (WGS) entry which is preliminary data.</text>
</comment>
<dbReference type="PANTHER" id="PTHR10984">
    <property type="entry name" value="ENDOPLASMIC RETICULUM-GOLGI INTERMEDIATE COMPARTMENT PROTEIN"/>
    <property type="match status" value="1"/>
</dbReference>
<reference evidence="11 12" key="1">
    <citation type="submission" date="2020-08" db="EMBL/GenBank/DDBJ databases">
        <authorList>
            <person name="Hejnol A."/>
        </authorList>
    </citation>
    <scope>NUCLEOTIDE SEQUENCE [LARGE SCALE GENOMIC DNA]</scope>
</reference>
<dbReference type="AlphaFoldDB" id="A0A7I8VA84"/>
<evidence type="ECO:0000256" key="5">
    <source>
        <dbReference type="ARBA" id="ARBA00022989"/>
    </source>
</evidence>
<evidence type="ECO:0000256" key="6">
    <source>
        <dbReference type="ARBA" id="ARBA00023136"/>
    </source>
</evidence>
<dbReference type="GO" id="GO:0030134">
    <property type="term" value="C:COPII-coated ER to Golgi transport vesicle"/>
    <property type="evidence" value="ECO:0007669"/>
    <property type="project" value="TreeGrafter"/>
</dbReference>
<keyword evidence="4 8" id="KW-0812">Transmembrane</keyword>
<dbReference type="InterPro" id="IPR045888">
    <property type="entry name" value="Erv"/>
</dbReference>
<organism evidence="11 12">
    <name type="scientific">Dimorphilus gyrociliatus</name>
    <dbReference type="NCBI Taxonomy" id="2664684"/>
    <lineage>
        <taxon>Eukaryota</taxon>
        <taxon>Metazoa</taxon>
        <taxon>Spiralia</taxon>
        <taxon>Lophotrochozoa</taxon>
        <taxon>Annelida</taxon>
        <taxon>Polychaeta</taxon>
        <taxon>Polychaeta incertae sedis</taxon>
        <taxon>Dinophilidae</taxon>
        <taxon>Dimorphilus</taxon>
    </lineage>
</organism>
<feature type="transmembrane region" description="Helical" evidence="8">
    <location>
        <begin position="346"/>
        <end position="367"/>
    </location>
</feature>
<evidence type="ECO:0000313" key="11">
    <source>
        <dbReference type="EMBL" id="CAD5112590.1"/>
    </source>
</evidence>